<name>A0A819Z2S0_9BILA</name>
<evidence type="ECO:0000313" key="1">
    <source>
        <dbReference type="EMBL" id="CAF4167201.1"/>
    </source>
</evidence>
<gene>
    <name evidence="1" type="ORF">OTI717_LOCUS37012</name>
</gene>
<sequence>MPPKDHFTLKFDRNSIQNLKGRVYENMKQYTYEQRGESIPVFLNKTATEGAQGNLINPIKPEVPTVGRHYVACVYDDLKVIDCLIDIDWSEVDDLVKTANARRRSVV</sequence>
<evidence type="ECO:0000313" key="2">
    <source>
        <dbReference type="Proteomes" id="UP000663823"/>
    </source>
</evidence>
<organism evidence="1 2">
    <name type="scientific">Rotaria sordida</name>
    <dbReference type="NCBI Taxonomy" id="392033"/>
    <lineage>
        <taxon>Eukaryota</taxon>
        <taxon>Metazoa</taxon>
        <taxon>Spiralia</taxon>
        <taxon>Gnathifera</taxon>
        <taxon>Rotifera</taxon>
        <taxon>Eurotatoria</taxon>
        <taxon>Bdelloidea</taxon>
        <taxon>Philodinida</taxon>
        <taxon>Philodinidae</taxon>
        <taxon>Rotaria</taxon>
    </lineage>
</organism>
<protein>
    <submittedName>
        <fullName evidence="1">Uncharacterized protein</fullName>
    </submittedName>
</protein>
<dbReference type="AlphaFoldDB" id="A0A819Z2S0"/>
<accession>A0A819Z2S0</accession>
<dbReference type="EMBL" id="CAJOAX010016743">
    <property type="protein sequence ID" value="CAF4167201.1"/>
    <property type="molecule type" value="Genomic_DNA"/>
</dbReference>
<comment type="caution">
    <text evidence="1">The sequence shown here is derived from an EMBL/GenBank/DDBJ whole genome shotgun (WGS) entry which is preliminary data.</text>
</comment>
<reference evidence="1" key="1">
    <citation type="submission" date="2021-02" db="EMBL/GenBank/DDBJ databases">
        <authorList>
            <person name="Nowell W R."/>
        </authorList>
    </citation>
    <scope>NUCLEOTIDE SEQUENCE</scope>
</reference>
<dbReference type="Proteomes" id="UP000663823">
    <property type="component" value="Unassembled WGS sequence"/>
</dbReference>
<proteinExistence type="predicted"/>